<keyword evidence="2" id="KW-1185">Reference proteome</keyword>
<evidence type="ECO:0000313" key="2">
    <source>
        <dbReference type="Proteomes" id="UP000221405"/>
    </source>
</evidence>
<accession>A0A1W6JJ79</accession>
<organism evidence="1 2">
    <name type="scientific">Lactococcus phage AM1</name>
    <dbReference type="NCBI Taxonomy" id="1965467"/>
    <lineage>
        <taxon>Viruses</taxon>
        <taxon>Duplodnaviria</taxon>
        <taxon>Heunggongvirae</taxon>
        <taxon>Uroviricota</taxon>
        <taxon>Caudoviricetes</taxon>
        <taxon>Audreyjarvisvirus</taxon>
        <taxon>Audreyjarvisvirus AM1</taxon>
    </lineage>
</organism>
<dbReference type="Proteomes" id="UP000221405">
    <property type="component" value="Segment"/>
</dbReference>
<sequence length="57" mass="6546">MAYEAITTLYALNILERKIKPARVPAFLKEQVEARIKELDKSRDEDGNIILTKGENK</sequence>
<proteinExistence type="predicted"/>
<evidence type="ECO:0000313" key="1">
    <source>
        <dbReference type="EMBL" id="ARM66274.1"/>
    </source>
</evidence>
<reference evidence="1 2" key="1">
    <citation type="journal article" date="2017" name="Viruses">
        <title>Phage Biodiversity in Artisanal Cheese Wheys Reflects the Complexity of the Fermentation Process.</title>
        <authorList>
            <person name="Mahony J."/>
            <person name="Moscarelli A."/>
            <person name="Kelleher P."/>
            <person name="Lugli G.A."/>
            <person name="Ventura M."/>
            <person name="Settanni L."/>
            <person name="van Sinderen D."/>
        </authorList>
    </citation>
    <scope>NUCLEOTIDE SEQUENCE [LARGE SCALE GENOMIC DNA]</scope>
</reference>
<name>A0A1W6JJ79_9CAUD</name>
<dbReference type="EMBL" id="KY554768">
    <property type="protein sequence ID" value="ARM66274.1"/>
    <property type="molecule type" value="Genomic_DNA"/>
</dbReference>
<gene>
    <name evidence="1" type="ORF">AM1_147</name>
</gene>
<protein>
    <submittedName>
        <fullName evidence="1">Uncharacterized protein</fullName>
    </submittedName>
</protein>